<evidence type="ECO:0000313" key="9">
    <source>
        <dbReference type="EMBL" id="GFP92597.1"/>
    </source>
</evidence>
<name>A0A830BWX5_9LAMI</name>
<evidence type="ECO:0000313" key="10">
    <source>
        <dbReference type="Proteomes" id="UP000653305"/>
    </source>
</evidence>
<accession>A0A830BWX5</accession>
<dbReference type="AlphaFoldDB" id="A0A830BWX5"/>
<feature type="transmembrane region" description="Helical" evidence="7">
    <location>
        <begin position="23"/>
        <end position="42"/>
    </location>
</feature>
<comment type="function">
    <text evidence="1">Probable ATPase of unknown function. Its presence in a non-photosynthetic plant (Epifagus virginiana) and experiments in tobacco indicate that it has an essential function which is probably not related to photosynthesis.</text>
</comment>
<dbReference type="PANTHER" id="PTHR33078:SF100">
    <property type="entry name" value="PROTEIN YCF2"/>
    <property type="match status" value="1"/>
</dbReference>
<gene>
    <name evidence="9" type="ORF">PHJA_001403900</name>
</gene>
<evidence type="ECO:0000256" key="7">
    <source>
        <dbReference type="SAM" id="Phobius"/>
    </source>
</evidence>
<evidence type="ECO:0000256" key="1">
    <source>
        <dbReference type="ARBA" id="ARBA00002329"/>
    </source>
</evidence>
<evidence type="ECO:0000256" key="4">
    <source>
        <dbReference type="ARBA" id="ARBA00022640"/>
    </source>
</evidence>
<dbReference type="GO" id="GO:0009536">
    <property type="term" value="C:plastid"/>
    <property type="evidence" value="ECO:0007669"/>
    <property type="project" value="UniProtKB-SubCell"/>
</dbReference>
<evidence type="ECO:0000259" key="8">
    <source>
        <dbReference type="Pfam" id="PF05695"/>
    </source>
</evidence>
<evidence type="ECO:0000256" key="5">
    <source>
        <dbReference type="ARBA" id="ARBA00022741"/>
    </source>
</evidence>
<dbReference type="OrthoDB" id="1412105at2759"/>
<reference evidence="9" key="1">
    <citation type="submission" date="2020-07" db="EMBL/GenBank/DDBJ databases">
        <title>Ethylene signaling mediates host invasion by parasitic plants.</title>
        <authorList>
            <person name="Yoshida S."/>
        </authorList>
    </citation>
    <scope>NUCLEOTIDE SEQUENCE</scope>
    <source>
        <strain evidence="9">Okayama</strain>
    </source>
</reference>
<comment type="similarity">
    <text evidence="3">Belongs to the Ycf2 family.</text>
</comment>
<comment type="subcellular location">
    <subcellularLocation>
        <location evidence="2">Plastid</location>
    </subcellularLocation>
</comment>
<dbReference type="Proteomes" id="UP000653305">
    <property type="component" value="Unassembled WGS sequence"/>
</dbReference>
<dbReference type="EMBL" id="BMAC01000284">
    <property type="protein sequence ID" value="GFP92597.1"/>
    <property type="molecule type" value="Genomic_DNA"/>
</dbReference>
<protein>
    <submittedName>
        <fullName evidence="9">Protein ycf2 b</fullName>
    </submittedName>
</protein>
<comment type="caution">
    <text evidence="9">The sequence shown here is derived from an EMBL/GenBank/DDBJ whole genome shotgun (WGS) entry which is preliminary data.</text>
</comment>
<keyword evidence="6" id="KW-0067">ATP-binding</keyword>
<dbReference type="Pfam" id="PF05695">
    <property type="entry name" value="Ycf2"/>
    <property type="match status" value="1"/>
</dbReference>
<keyword evidence="5" id="KW-0547">Nucleotide-binding</keyword>
<dbReference type="PANTHER" id="PTHR33078">
    <property type="entry name" value="PROTEIN YCF2-RELATED"/>
    <property type="match status" value="1"/>
</dbReference>
<keyword evidence="4" id="KW-0934">Plastid</keyword>
<dbReference type="InterPro" id="IPR056777">
    <property type="entry name" value="Ycf2_N"/>
</dbReference>
<evidence type="ECO:0000256" key="6">
    <source>
        <dbReference type="ARBA" id="ARBA00022840"/>
    </source>
</evidence>
<keyword evidence="7" id="KW-1133">Transmembrane helix</keyword>
<keyword evidence="7" id="KW-0812">Transmembrane</keyword>
<sequence length="111" mass="13289">MIYRNNESPLILTHLRFSNVQEFLYSIIFLLLVVGYLIRIEFERVGFLMIQSSMTELRKLLDRYPTSVPNPFWLKNFFLVALEQLRDSLEEIRTSGRQHIWSCSWGQIITF</sequence>
<organism evidence="9 10">
    <name type="scientific">Phtheirospermum japonicum</name>
    <dbReference type="NCBI Taxonomy" id="374723"/>
    <lineage>
        <taxon>Eukaryota</taxon>
        <taxon>Viridiplantae</taxon>
        <taxon>Streptophyta</taxon>
        <taxon>Embryophyta</taxon>
        <taxon>Tracheophyta</taxon>
        <taxon>Spermatophyta</taxon>
        <taxon>Magnoliopsida</taxon>
        <taxon>eudicotyledons</taxon>
        <taxon>Gunneridae</taxon>
        <taxon>Pentapetalae</taxon>
        <taxon>asterids</taxon>
        <taxon>lamiids</taxon>
        <taxon>Lamiales</taxon>
        <taxon>Orobanchaceae</taxon>
        <taxon>Orobanchaceae incertae sedis</taxon>
        <taxon>Phtheirospermum</taxon>
    </lineage>
</organism>
<evidence type="ECO:0000256" key="3">
    <source>
        <dbReference type="ARBA" id="ARBA00009361"/>
    </source>
</evidence>
<evidence type="ECO:0000256" key="2">
    <source>
        <dbReference type="ARBA" id="ARBA00004474"/>
    </source>
</evidence>
<feature type="domain" description="Ycf2 N-terminal" evidence="8">
    <location>
        <begin position="1"/>
        <end position="96"/>
    </location>
</feature>
<dbReference type="GO" id="GO:0005524">
    <property type="term" value="F:ATP binding"/>
    <property type="evidence" value="ECO:0007669"/>
    <property type="project" value="UniProtKB-KW"/>
</dbReference>
<keyword evidence="10" id="KW-1185">Reference proteome</keyword>
<proteinExistence type="inferred from homology"/>
<keyword evidence="7" id="KW-0472">Membrane</keyword>